<dbReference type="EMBL" id="GGFL01008895">
    <property type="protein sequence ID" value="MBW73073.1"/>
    <property type="molecule type" value="Transcribed_RNA"/>
</dbReference>
<organism evidence="2">
    <name type="scientific">Anopheles darlingi</name>
    <name type="common">Mosquito</name>
    <dbReference type="NCBI Taxonomy" id="43151"/>
    <lineage>
        <taxon>Eukaryota</taxon>
        <taxon>Metazoa</taxon>
        <taxon>Ecdysozoa</taxon>
        <taxon>Arthropoda</taxon>
        <taxon>Hexapoda</taxon>
        <taxon>Insecta</taxon>
        <taxon>Pterygota</taxon>
        <taxon>Neoptera</taxon>
        <taxon>Endopterygota</taxon>
        <taxon>Diptera</taxon>
        <taxon>Nematocera</taxon>
        <taxon>Culicoidea</taxon>
        <taxon>Culicidae</taxon>
        <taxon>Anophelinae</taxon>
        <taxon>Anopheles</taxon>
    </lineage>
</organism>
<dbReference type="AlphaFoldDB" id="A0A2M4D691"/>
<accession>A0A2M4D691</accession>
<feature type="chain" id="PRO_5014837616" evidence="1">
    <location>
        <begin position="19"/>
        <end position="70"/>
    </location>
</feature>
<feature type="signal peptide" evidence="1">
    <location>
        <begin position="1"/>
        <end position="18"/>
    </location>
</feature>
<proteinExistence type="predicted"/>
<reference evidence="2" key="1">
    <citation type="submission" date="2018-01" db="EMBL/GenBank/DDBJ databases">
        <title>An insight into the sialome of Amazonian anophelines.</title>
        <authorList>
            <person name="Ribeiro J.M."/>
            <person name="Scarpassa V."/>
            <person name="Calvo E."/>
        </authorList>
    </citation>
    <scope>NUCLEOTIDE SEQUENCE</scope>
</reference>
<keyword evidence="1" id="KW-0732">Signal</keyword>
<protein>
    <submittedName>
        <fullName evidence="2">Putative secreted protein</fullName>
    </submittedName>
</protein>
<sequence length="70" mass="7617">MPLLNLKLLVGSLSASNGITPQIDIRIPCHLTRRLQGIILPIGLGKTCRSGWAQQCNPGSGCWEVSETRF</sequence>
<evidence type="ECO:0000313" key="2">
    <source>
        <dbReference type="EMBL" id="MBW73073.1"/>
    </source>
</evidence>
<evidence type="ECO:0000256" key="1">
    <source>
        <dbReference type="SAM" id="SignalP"/>
    </source>
</evidence>
<name>A0A2M4D691_ANODA</name>